<dbReference type="SMART" id="SM00066">
    <property type="entry name" value="GAL4"/>
    <property type="match status" value="1"/>
</dbReference>
<organism evidence="7 8">
    <name type="scientific">Cladophialophora immunda</name>
    <dbReference type="NCBI Taxonomy" id="569365"/>
    <lineage>
        <taxon>Eukaryota</taxon>
        <taxon>Fungi</taxon>
        <taxon>Dikarya</taxon>
        <taxon>Ascomycota</taxon>
        <taxon>Pezizomycotina</taxon>
        <taxon>Eurotiomycetes</taxon>
        <taxon>Chaetothyriomycetidae</taxon>
        <taxon>Chaetothyriales</taxon>
        <taxon>Herpotrichiellaceae</taxon>
        <taxon>Cladophialophora</taxon>
    </lineage>
</organism>
<reference evidence="7 8" key="1">
    <citation type="submission" date="2015-01" db="EMBL/GenBank/DDBJ databases">
        <title>The Genome Sequence of Cladophialophora immunda CBS83496.</title>
        <authorList>
            <consortium name="The Broad Institute Genomics Platform"/>
            <person name="Cuomo C."/>
            <person name="de Hoog S."/>
            <person name="Gorbushina A."/>
            <person name="Stielow B."/>
            <person name="Teixiera M."/>
            <person name="Abouelleil A."/>
            <person name="Chapman S.B."/>
            <person name="Priest M."/>
            <person name="Young S.K."/>
            <person name="Wortman J."/>
            <person name="Nusbaum C."/>
            <person name="Birren B."/>
        </authorList>
    </citation>
    <scope>NUCLEOTIDE SEQUENCE [LARGE SCALE GENOMIC DNA]</scope>
    <source>
        <strain evidence="7 8">CBS 83496</strain>
    </source>
</reference>
<dbReference type="Pfam" id="PF11951">
    <property type="entry name" value="Fungal_trans_2"/>
    <property type="match status" value="1"/>
</dbReference>
<keyword evidence="4" id="KW-0539">Nucleus</keyword>
<dbReference type="InterPro" id="IPR036864">
    <property type="entry name" value="Zn2-C6_fun-type_DNA-bd_sf"/>
</dbReference>
<accession>A0A0D1ZWR3</accession>
<dbReference type="InterPro" id="IPR021858">
    <property type="entry name" value="Fun_TF"/>
</dbReference>
<dbReference type="InterPro" id="IPR001138">
    <property type="entry name" value="Zn2Cys6_DnaBD"/>
</dbReference>
<keyword evidence="1" id="KW-0805">Transcription regulation</keyword>
<evidence type="ECO:0000256" key="5">
    <source>
        <dbReference type="SAM" id="MobiDB-lite"/>
    </source>
</evidence>
<dbReference type="RefSeq" id="XP_016252802.1">
    <property type="nucleotide sequence ID" value="XM_016390900.1"/>
</dbReference>
<dbReference type="InterPro" id="IPR053175">
    <property type="entry name" value="DHMBA_Reg_Transcription_Factor"/>
</dbReference>
<dbReference type="HOGENOM" id="CLU_013866_5_3_1"/>
<evidence type="ECO:0000259" key="6">
    <source>
        <dbReference type="PROSITE" id="PS50048"/>
    </source>
</evidence>
<evidence type="ECO:0000256" key="4">
    <source>
        <dbReference type="ARBA" id="ARBA00023242"/>
    </source>
</evidence>
<feature type="domain" description="Zn(2)-C6 fungal-type" evidence="6">
    <location>
        <begin position="10"/>
        <end position="38"/>
    </location>
</feature>
<dbReference type="PROSITE" id="PS00463">
    <property type="entry name" value="ZN2_CY6_FUNGAL_1"/>
    <property type="match status" value="1"/>
</dbReference>
<dbReference type="CDD" id="cd00067">
    <property type="entry name" value="GAL4"/>
    <property type="match status" value="1"/>
</dbReference>
<dbReference type="STRING" id="569365.A0A0D1ZWR3"/>
<dbReference type="GO" id="GO:0000981">
    <property type="term" value="F:DNA-binding transcription factor activity, RNA polymerase II-specific"/>
    <property type="evidence" value="ECO:0007669"/>
    <property type="project" value="InterPro"/>
</dbReference>
<evidence type="ECO:0000313" key="7">
    <source>
        <dbReference type="EMBL" id="KIW32586.1"/>
    </source>
</evidence>
<dbReference type="OrthoDB" id="2991872at2759"/>
<dbReference type="GO" id="GO:0003677">
    <property type="term" value="F:DNA binding"/>
    <property type="evidence" value="ECO:0007669"/>
    <property type="project" value="UniProtKB-KW"/>
</dbReference>
<protein>
    <recommendedName>
        <fullName evidence="6">Zn(2)-C6 fungal-type domain-containing protein</fullName>
    </recommendedName>
</protein>
<dbReference type="GeneID" id="27343310"/>
<dbReference type="PANTHER" id="PTHR38791">
    <property type="entry name" value="ZN(II)2CYS6 TRANSCRIPTION FACTOR (EUROFUNG)-RELATED-RELATED"/>
    <property type="match status" value="1"/>
</dbReference>
<proteinExistence type="predicted"/>
<evidence type="ECO:0000313" key="8">
    <source>
        <dbReference type="Proteomes" id="UP000054466"/>
    </source>
</evidence>
<dbReference type="Proteomes" id="UP000054466">
    <property type="component" value="Unassembled WGS sequence"/>
</dbReference>
<evidence type="ECO:0000256" key="2">
    <source>
        <dbReference type="ARBA" id="ARBA00023125"/>
    </source>
</evidence>
<sequence>MVFSGRPSSACHACRTKRLKCDRVRPGCTQCARKRIACPGYRPSSELRIRDETDRVTRKSLGATEVTYNFAQAPQLTAAGPDLTETQTPHPGSSSILDSTTDDSAVSYFMSSYITCGPFQEYLPSMYVGCRFGEDALSAAIDAASFAAYARQTGHRGCMDRGRRSYTLALSRINLALTDPATAVLDQTLASILLLGTFESIVFPGARSPEEWTAHLFGAAKLLQLRGLKQFGSEFGAQLFSHTTSNIFASSMQRFVNMPAEVQSLKDVANPFLDPNDPGNRMSPVLERVVRIKARISNYSKDRGVLYEVFDDAAVLEQEIVELIKDDDPILGYTVRSKEDTPSWAYRGIAYRYKSHRAIKIRNTLRMARLFLLEVMSAGASLAIESMQNQADKETPSKGFRDSYDFTAFKEDARRLADEITTEVLGCLPDFLEPSPTGPRFSPSSRTLVWPLSVIYKNRICPPQAREYARSMADEFVKDLDRLQLVDARKFITDAESAEDWLHLYHLD</sequence>
<dbReference type="Gene3D" id="4.10.240.10">
    <property type="entry name" value="Zn(2)-C6 fungal-type DNA-binding domain"/>
    <property type="match status" value="1"/>
</dbReference>
<dbReference type="SUPFAM" id="SSF57701">
    <property type="entry name" value="Zn2/Cys6 DNA-binding domain"/>
    <property type="match status" value="1"/>
</dbReference>
<keyword evidence="3" id="KW-0804">Transcription</keyword>
<dbReference type="PROSITE" id="PS50048">
    <property type="entry name" value="ZN2_CY6_FUNGAL_2"/>
    <property type="match status" value="1"/>
</dbReference>
<name>A0A0D1ZWR3_9EURO</name>
<keyword evidence="2" id="KW-0238">DNA-binding</keyword>
<keyword evidence="8" id="KW-1185">Reference proteome</keyword>
<dbReference type="GO" id="GO:0008270">
    <property type="term" value="F:zinc ion binding"/>
    <property type="evidence" value="ECO:0007669"/>
    <property type="project" value="InterPro"/>
</dbReference>
<dbReference type="Pfam" id="PF00172">
    <property type="entry name" value="Zn_clus"/>
    <property type="match status" value="1"/>
</dbReference>
<dbReference type="VEuPathDB" id="FungiDB:PV07_04116"/>
<dbReference type="EMBL" id="KN847041">
    <property type="protein sequence ID" value="KIW32586.1"/>
    <property type="molecule type" value="Genomic_DNA"/>
</dbReference>
<evidence type="ECO:0000256" key="3">
    <source>
        <dbReference type="ARBA" id="ARBA00023163"/>
    </source>
</evidence>
<gene>
    <name evidence="7" type="ORF">PV07_04116</name>
</gene>
<feature type="region of interest" description="Disordered" evidence="5">
    <location>
        <begin position="78"/>
        <end position="97"/>
    </location>
</feature>
<dbReference type="AlphaFoldDB" id="A0A0D1ZWR3"/>
<evidence type="ECO:0000256" key="1">
    <source>
        <dbReference type="ARBA" id="ARBA00023015"/>
    </source>
</evidence>